<dbReference type="KEGG" id="frf:LO80_00240"/>
<gene>
    <name evidence="1" type="ORF">LO80_00240</name>
</gene>
<evidence type="ECO:0000313" key="2">
    <source>
        <dbReference type="Proteomes" id="UP000029672"/>
    </source>
</evidence>
<name>A0A097ERQ5_9GAMM</name>
<proteinExistence type="predicted"/>
<dbReference type="eggNOG" id="ENOG502Z7ZR">
    <property type="taxonomic scope" value="Bacteria"/>
</dbReference>
<organism evidence="1 2">
    <name type="scientific">Candidatus Francisella endociliophora</name>
    <dbReference type="NCBI Taxonomy" id="653937"/>
    <lineage>
        <taxon>Bacteria</taxon>
        <taxon>Pseudomonadati</taxon>
        <taxon>Pseudomonadota</taxon>
        <taxon>Gammaproteobacteria</taxon>
        <taxon>Thiotrichales</taxon>
        <taxon>Francisellaceae</taxon>
        <taxon>Francisella</taxon>
    </lineage>
</organism>
<dbReference type="AlphaFoldDB" id="A0A097ERQ5"/>
<reference evidence="1 2" key="1">
    <citation type="submission" date="2014-10" db="EMBL/GenBank/DDBJ databases">
        <title>Whole genome sequence of Francisella endociliophora strain FSC1006, isolated from a laboratory culture of the marine ciliate Euplotes raikovi.</title>
        <authorList>
            <person name="Granberg M."/>
            <person name="Backman S."/>
            <person name="Lundmark E."/>
            <person name="Nilsson E."/>
            <person name="Karlsson E."/>
            <person name="Thelaus J."/>
            <person name="Ohrman C."/>
            <person name="Larkeryd A."/>
            <person name="Stenberg P."/>
        </authorList>
    </citation>
    <scope>NUCLEOTIDE SEQUENCE [LARGE SCALE GENOMIC DNA]</scope>
    <source>
        <strain evidence="1 2">FSC1006</strain>
    </source>
</reference>
<protein>
    <submittedName>
        <fullName evidence="1">Uncharacterized protein</fullName>
    </submittedName>
</protein>
<dbReference type="Proteomes" id="UP000029672">
    <property type="component" value="Chromosome"/>
</dbReference>
<dbReference type="EMBL" id="CP009574">
    <property type="protein sequence ID" value="AIT10244.1"/>
    <property type="molecule type" value="Genomic_DNA"/>
</dbReference>
<dbReference type="STRING" id="1547445.LO80_00240"/>
<keyword evidence="2" id="KW-1185">Reference proteome</keyword>
<evidence type="ECO:0000313" key="1">
    <source>
        <dbReference type="EMBL" id="AIT10244.1"/>
    </source>
</evidence>
<accession>A0A097ERQ5</accession>
<sequence>MPIEKIYDHNINILIGSGASFGLFPTLAIALDNGSHTIETLATKFDADEKRDLKTLLFMHYYKECIKPVADFNLDDCSTGDQKKVIENYKTFLNTLLTLLGRKNNKKINLFTTNYDGCLPLVANELLKEREFIINDGTLGFQKKYLKASNFNIFSSKTGVFDQYKVDIPQINLINLHGSIYWSKEKESITVDYIKTHQEISVCNDLQAFSNILTDESKKISDVESYTYQDCSCDSESFWQEYNNLPIVNPTKWKFHETVFEEHYYQMLRLMSYELEKPSCVLITFGFSFADEHIENLVKRSLSNPNLQVFICCFNDKEKENMKEKFSQYQNVKYICADEEILDFTKFNSEIFSIGDSNK</sequence>
<dbReference type="HOGENOM" id="CLU_042788_0_0_6"/>